<keyword evidence="1" id="KW-0732">Signal</keyword>
<dbReference type="PROSITE" id="PS51257">
    <property type="entry name" value="PROKAR_LIPOPROTEIN"/>
    <property type="match status" value="1"/>
</dbReference>
<dbReference type="STRING" id="561176.SAMN04488561_5166"/>
<evidence type="ECO:0008006" key="4">
    <source>
        <dbReference type="Google" id="ProtNLM"/>
    </source>
</evidence>
<keyword evidence="3" id="KW-1185">Reference proteome</keyword>
<sequence length="212" mass="22185">MRTTARTALVATAVLLSACGSGGVDLDAALLTADDLPDDVELMPVDAIELTGTIQSMALLLENVAYEPADCQDDPADPLRRHDVESAGMAAVSGDDVFVQAVYTGASIDDIAAIEDYYQRCREVTVSGEMAGQPVDLTIRTQVTGGPPVDADHVIALDSTTSADGVPDTLDHVVYLIDGSEGMFVAVTPESATFDLDELTVKALEKLRAAQG</sequence>
<feature type="signal peptide" evidence="1">
    <location>
        <begin position="1"/>
        <end position="23"/>
    </location>
</feature>
<evidence type="ECO:0000313" key="3">
    <source>
        <dbReference type="Proteomes" id="UP000181980"/>
    </source>
</evidence>
<protein>
    <recommendedName>
        <fullName evidence="4">DUF5642 domain-containing protein</fullName>
    </recommendedName>
</protein>
<proteinExistence type="predicted"/>
<accession>A0A1H5PQ79</accession>
<gene>
    <name evidence="2" type="ORF">SAMN04488561_5166</name>
</gene>
<evidence type="ECO:0000256" key="1">
    <source>
        <dbReference type="SAM" id="SignalP"/>
    </source>
</evidence>
<dbReference type="Proteomes" id="UP000181980">
    <property type="component" value="Unassembled WGS sequence"/>
</dbReference>
<dbReference type="RefSeq" id="WP_069109035.1">
    <property type="nucleotide sequence ID" value="NZ_FNUC01000004.1"/>
</dbReference>
<dbReference type="EMBL" id="FNUC01000004">
    <property type="protein sequence ID" value="SEF15980.1"/>
    <property type="molecule type" value="Genomic_DNA"/>
</dbReference>
<reference evidence="3" key="1">
    <citation type="submission" date="2016-10" db="EMBL/GenBank/DDBJ databases">
        <authorList>
            <person name="Varghese N."/>
            <person name="Submissions S."/>
        </authorList>
    </citation>
    <scope>NUCLEOTIDE SEQUENCE [LARGE SCALE GENOMIC DNA]</scope>
    <source>
        <strain evidence="3">DSM 45237</strain>
    </source>
</reference>
<name>A0A1H5PQ79_9ACTN</name>
<dbReference type="OrthoDB" id="5183314at2"/>
<dbReference type="AlphaFoldDB" id="A0A1H5PQ79"/>
<feature type="chain" id="PRO_5038770268" description="DUF5642 domain-containing protein" evidence="1">
    <location>
        <begin position="24"/>
        <end position="212"/>
    </location>
</feature>
<evidence type="ECO:0000313" key="2">
    <source>
        <dbReference type="EMBL" id="SEF15980.1"/>
    </source>
</evidence>
<organism evidence="2 3">
    <name type="scientific">Jiangella alba</name>
    <dbReference type="NCBI Taxonomy" id="561176"/>
    <lineage>
        <taxon>Bacteria</taxon>
        <taxon>Bacillati</taxon>
        <taxon>Actinomycetota</taxon>
        <taxon>Actinomycetes</taxon>
        <taxon>Jiangellales</taxon>
        <taxon>Jiangellaceae</taxon>
        <taxon>Jiangella</taxon>
    </lineage>
</organism>